<dbReference type="InterPro" id="IPR050627">
    <property type="entry name" value="Nitroreductase/BluB"/>
</dbReference>
<keyword evidence="7" id="KW-1185">Reference proteome</keyword>
<proteinExistence type="predicted"/>
<dbReference type="InterPro" id="IPR000415">
    <property type="entry name" value="Nitroreductase-like"/>
</dbReference>
<dbReference type="SUPFAM" id="SSF55469">
    <property type="entry name" value="FMN-dependent nitroreductase-like"/>
    <property type="match status" value="2"/>
</dbReference>
<dbReference type="EMBL" id="SNWR01000001">
    <property type="protein sequence ID" value="TDO38428.1"/>
    <property type="molecule type" value="Genomic_DNA"/>
</dbReference>
<evidence type="ECO:0000256" key="2">
    <source>
        <dbReference type="ARBA" id="ARBA00022643"/>
    </source>
</evidence>
<dbReference type="OrthoDB" id="8156917at2"/>
<keyword evidence="3" id="KW-0560">Oxidoreductase</keyword>
<gene>
    <name evidence="6" type="ORF">C8E87_2083</name>
</gene>
<evidence type="ECO:0000256" key="1">
    <source>
        <dbReference type="ARBA" id="ARBA00022630"/>
    </source>
</evidence>
<sequence length="322" mass="34601">MVDDTDTRPALILAAEAARFAPSIHNTQPWRWTVHSDRMELRPMAGRQLQVQDPEGKMLLLSCGAALHHARVALDADGWRYDVDLVAADPLAVLRLRERGVADPAAIRSFEQLPARHTDRRTVSDEPVPAAVLDALTAAAEQAGARLHLLTRDQVIELAVLVERAQKTESADEQLRAETAAWVGGDRADGAGIPDASIPAQAPLTTVAERDFGTTGTLVPGPGHDNAASYAVLYGTGDEAVDWLRAGVALSAMWLLATEHGVTLVPISSPVEVPFTRRQLERTIGAIGIPHFVMRLGVPDPANGGPARTPRLPSDQVIELRD</sequence>
<accession>A0A4V6PSV3</accession>
<organism evidence="6 7">
    <name type="scientific">Paractinoplanes brasiliensis</name>
    <dbReference type="NCBI Taxonomy" id="52695"/>
    <lineage>
        <taxon>Bacteria</taxon>
        <taxon>Bacillati</taxon>
        <taxon>Actinomycetota</taxon>
        <taxon>Actinomycetes</taxon>
        <taxon>Micromonosporales</taxon>
        <taxon>Micromonosporaceae</taxon>
        <taxon>Paractinoplanes</taxon>
    </lineage>
</organism>
<dbReference type="InterPro" id="IPR029479">
    <property type="entry name" value="Nitroreductase"/>
</dbReference>
<feature type="region of interest" description="Disordered" evidence="4">
    <location>
        <begin position="300"/>
        <end position="322"/>
    </location>
</feature>
<dbReference type="Gene3D" id="3.40.109.10">
    <property type="entry name" value="NADH Oxidase"/>
    <property type="match status" value="2"/>
</dbReference>
<feature type="domain" description="Nitroreductase" evidence="5">
    <location>
        <begin position="115"/>
        <end position="270"/>
    </location>
</feature>
<dbReference type="PANTHER" id="PTHR23026">
    <property type="entry name" value="NADPH NITROREDUCTASE"/>
    <property type="match status" value="1"/>
</dbReference>
<dbReference type="PANTHER" id="PTHR23026:SF90">
    <property type="entry name" value="IODOTYROSINE DEIODINASE 1"/>
    <property type="match status" value="1"/>
</dbReference>
<reference evidence="6 7" key="1">
    <citation type="submission" date="2019-03" db="EMBL/GenBank/DDBJ databases">
        <title>Sequencing the genomes of 1000 actinobacteria strains.</title>
        <authorList>
            <person name="Klenk H.-P."/>
        </authorList>
    </citation>
    <scope>NUCLEOTIDE SEQUENCE [LARGE SCALE GENOMIC DNA]</scope>
    <source>
        <strain evidence="6 7">DSM 43805</strain>
    </source>
</reference>
<evidence type="ECO:0000313" key="7">
    <source>
        <dbReference type="Proteomes" id="UP000294901"/>
    </source>
</evidence>
<evidence type="ECO:0000256" key="4">
    <source>
        <dbReference type="SAM" id="MobiDB-lite"/>
    </source>
</evidence>
<evidence type="ECO:0000313" key="6">
    <source>
        <dbReference type="EMBL" id="TDO38428.1"/>
    </source>
</evidence>
<dbReference type="AlphaFoldDB" id="A0A4V6PSV3"/>
<protein>
    <submittedName>
        <fullName evidence="6">Nitroreductase family protein</fullName>
    </submittedName>
</protein>
<keyword evidence="1" id="KW-0285">Flavoprotein</keyword>
<name>A0A4V6PSV3_9ACTN</name>
<dbReference type="GO" id="GO:0016491">
    <property type="term" value="F:oxidoreductase activity"/>
    <property type="evidence" value="ECO:0007669"/>
    <property type="project" value="UniProtKB-KW"/>
</dbReference>
<evidence type="ECO:0000256" key="3">
    <source>
        <dbReference type="ARBA" id="ARBA00023002"/>
    </source>
</evidence>
<dbReference type="RefSeq" id="WP_133872903.1">
    <property type="nucleotide sequence ID" value="NZ_BOMD01000020.1"/>
</dbReference>
<dbReference type="NCBIfam" id="NF047509">
    <property type="entry name" value="Rv3131_FMN_oxido"/>
    <property type="match status" value="1"/>
</dbReference>
<comment type="caution">
    <text evidence="6">The sequence shown here is derived from an EMBL/GenBank/DDBJ whole genome shotgun (WGS) entry which is preliminary data.</text>
</comment>
<dbReference type="Proteomes" id="UP000294901">
    <property type="component" value="Unassembled WGS sequence"/>
</dbReference>
<evidence type="ECO:0000259" key="5">
    <source>
        <dbReference type="Pfam" id="PF00881"/>
    </source>
</evidence>
<keyword evidence="2" id="KW-0288">FMN</keyword>
<dbReference type="Pfam" id="PF00881">
    <property type="entry name" value="Nitroreductase"/>
    <property type="match status" value="1"/>
</dbReference>